<name>A0A401SJW9_CHIPU</name>
<accession>A0A401SJW9</accession>
<proteinExistence type="predicted"/>
<gene>
    <name evidence="1" type="ORF">chiPu_0009156</name>
</gene>
<evidence type="ECO:0000313" key="2">
    <source>
        <dbReference type="Proteomes" id="UP000287033"/>
    </source>
</evidence>
<dbReference type="AlphaFoldDB" id="A0A401SJW9"/>
<dbReference type="Proteomes" id="UP000287033">
    <property type="component" value="Unassembled WGS sequence"/>
</dbReference>
<evidence type="ECO:0000313" key="1">
    <source>
        <dbReference type="EMBL" id="GCC30702.1"/>
    </source>
</evidence>
<dbReference type="EMBL" id="BEZZ01000320">
    <property type="protein sequence ID" value="GCC30702.1"/>
    <property type="molecule type" value="Genomic_DNA"/>
</dbReference>
<protein>
    <submittedName>
        <fullName evidence="1">Uncharacterized protein</fullName>
    </submittedName>
</protein>
<organism evidence="1 2">
    <name type="scientific">Chiloscyllium punctatum</name>
    <name type="common">Brownbanded bambooshark</name>
    <name type="synonym">Hemiscyllium punctatum</name>
    <dbReference type="NCBI Taxonomy" id="137246"/>
    <lineage>
        <taxon>Eukaryota</taxon>
        <taxon>Metazoa</taxon>
        <taxon>Chordata</taxon>
        <taxon>Craniata</taxon>
        <taxon>Vertebrata</taxon>
        <taxon>Chondrichthyes</taxon>
        <taxon>Elasmobranchii</taxon>
        <taxon>Galeomorphii</taxon>
        <taxon>Galeoidea</taxon>
        <taxon>Orectolobiformes</taxon>
        <taxon>Hemiscylliidae</taxon>
        <taxon>Chiloscyllium</taxon>
    </lineage>
</organism>
<reference evidence="1 2" key="1">
    <citation type="journal article" date="2018" name="Nat. Ecol. Evol.">
        <title>Shark genomes provide insights into elasmobranch evolution and the origin of vertebrates.</title>
        <authorList>
            <person name="Hara Y"/>
            <person name="Yamaguchi K"/>
            <person name="Onimaru K"/>
            <person name="Kadota M"/>
            <person name="Koyanagi M"/>
            <person name="Keeley SD"/>
            <person name="Tatsumi K"/>
            <person name="Tanaka K"/>
            <person name="Motone F"/>
            <person name="Kageyama Y"/>
            <person name="Nozu R"/>
            <person name="Adachi N"/>
            <person name="Nishimura O"/>
            <person name="Nakagawa R"/>
            <person name="Tanegashima C"/>
            <person name="Kiyatake I"/>
            <person name="Matsumoto R"/>
            <person name="Murakumo K"/>
            <person name="Nishida K"/>
            <person name="Terakita A"/>
            <person name="Kuratani S"/>
            <person name="Sato K"/>
            <person name="Hyodo S Kuraku.S."/>
        </authorList>
    </citation>
    <scope>NUCLEOTIDE SEQUENCE [LARGE SCALE GENOMIC DNA]</scope>
</reference>
<keyword evidence="2" id="KW-1185">Reference proteome</keyword>
<comment type="caution">
    <text evidence="1">The sequence shown here is derived from an EMBL/GenBank/DDBJ whole genome shotgun (WGS) entry which is preliminary data.</text>
</comment>
<sequence length="114" mass="12989">MDEWTPHNSHQAGMFLPSWRTRQQFRTFGLGPSGFQMVLVFTFPSGESSVMEIVAMDEAVGSEWVLGVFQPVHLCCGFFKVRSRQVAWNFGVVWEQDSVDLRYGIVEETNSHGE</sequence>